<reference evidence="3" key="1">
    <citation type="submission" date="2022-10" db="EMBL/GenBank/DDBJ databases">
        <title>Gaoshiqiia sediminis gen. nov., sp. nov., isolated from coastal sediment.</title>
        <authorList>
            <person name="Yu W.X."/>
            <person name="Mu D.S."/>
            <person name="Du J.Z."/>
            <person name="Liang Y.Q."/>
        </authorList>
    </citation>
    <scope>NUCLEOTIDE SEQUENCE</scope>
    <source>
        <strain evidence="3">A06</strain>
    </source>
</reference>
<protein>
    <submittedName>
        <fullName evidence="3">Uncharacterized protein</fullName>
    </submittedName>
</protein>
<name>A0AA41Y6B0_9BACT</name>
<accession>A0AA41Y6B0</accession>
<dbReference type="AlphaFoldDB" id="A0AA41Y6B0"/>
<evidence type="ECO:0000313" key="3">
    <source>
        <dbReference type="EMBL" id="MCW0482276.1"/>
    </source>
</evidence>
<feature type="coiled-coil region" evidence="1">
    <location>
        <begin position="172"/>
        <end position="199"/>
    </location>
</feature>
<dbReference type="Proteomes" id="UP001163821">
    <property type="component" value="Unassembled WGS sequence"/>
</dbReference>
<sequence length="203" mass="23896">MRKNVNVVAVLFEEINTLLKTIDRKIDNQHQKLEDAATKADLPSEKIAIEKTFLLTSRNLSVLDQKLNQLSVSVQESEDQIRSGFESVLSTLRDQENERIARHKRQLKLKSRNVIMAFVFLFLLFTVSLIGNIYQRNELTRMSDNDLKYRYIKMVGGINAEELSKLEDMFHINKDKELIREIRAEVKKFERDKQEQIKDLERK</sequence>
<dbReference type="EMBL" id="JAPAAF010000006">
    <property type="protein sequence ID" value="MCW0482276.1"/>
    <property type="molecule type" value="Genomic_DNA"/>
</dbReference>
<keyword evidence="4" id="KW-1185">Reference proteome</keyword>
<evidence type="ECO:0000313" key="4">
    <source>
        <dbReference type="Proteomes" id="UP001163821"/>
    </source>
</evidence>
<keyword evidence="2" id="KW-0812">Transmembrane</keyword>
<proteinExistence type="predicted"/>
<keyword evidence="2" id="KW-1133">Transmembrane helix</keyword>
<dbReference type="RefSeq" id="WP_282590883.1">
    <property type="nucleotide sequence ID" value="NZ_JAPAAF010000006.1"/>
</dbReference>
<keyword evidence="2" id="KW-0472">Membrane</keyword>
<comment type="caution">
    <text evidence="3">The sequence shown here is derived from an EMBL/GenBank/DDBJ whole genome shotgun (WGS) entry which is preliminary data.</text>
</comment>
<keyword evidence="1" id="KW-0175">Coiled coil</keyword>
<feature type="coiled-coil region" evidence="1">
    <location>
        <begin position="19"/>
        <end position="113"/>
    </location>
</feature>
<organism evidence="3 4">
    <name type="scientific">Gaoshiqia sediminis</name>
    <dbReference type="NCBI Taxonomy" id="2986998"/>
    <lineage>
        <taxon>Bacteria</taxon>
        <taxon>Pseudomonadati</taxon>
        <taxon>Bacteroidota</taxon>
        <taxon>Bacteroidia</taxon>
        <taxon>Marinilabiliales</taxon>
        <taxon>Prolixibacteraceae</taxon>
        <taxon>Gaoshiqia</taxon>
    </lineage>
</organism>
<feature type="transmembrane region" description="Helical" evidence="2">
    <location>
        <begin position="114"/>
        <end position="134"/>
    </location>
</feature>
<evidence type="ECO:0000256" key="1">
    <source>
        <dbReference type="SAM" id="Coils"/>
    </source>
</evidence>
<evidence type="ECO:0000256" key="2">
    <source>
        <dbReference type="SAM" id="Phobius"/>
    </source>
</evidence>
<gene>
    <name evidence="3" type="ORF">N2K84_06005</name>
</gene>